<dbReference type="EMBL" id="WKLT01000102">
    <property type="protein sequence ID" value="MRY60712.1"/>
    <property type="molecule type" value="Genomic_DNA"/>
</dbReference>
<name>A0A7K0GNU3_PARDI</name>
<proteinExistence type="predicted"/>
<dbReference type="Proteomes" id="UP000463337">
    <property type="component" value="Unassembled WGS sequence"/>
</dbReference>
<sequence length="157" mass="17468">MINSALPTPYRAIDGSYAIVYLNGLSKLEILDDLLKNSLITLVSSSVSSQSVLLTIPSVIDVCDCATTKFDHFDLTLESVTALRETSYYAKTLITEDESILKLQKSLDSLGLEVLSMEQYFEKVNRQIKARDEDATLYSSLTKTALPDWVGKDTVEF</sequence>
<reference evidence="1 2" key="1">
    <citation type="journal article" date="2019" name="Nat. Med.">
        <title>A library of human gut bacterial isolates paired with longitudinal multiomics data enables mechanistic microbiome research.</title>
        <authorList>
            <person name="Poyet M."/>
            <person name="Groussin M."/>
            <person name="Gibbons S.M."/>
            <person name="Avila-Pacheco J."/>
            <person name="Jiang X."/>
            <person name="Kearney S.M."/>
            <person name="Perrotta A.R."/>
            <person name="Berdy B."/>
            <person name="Zhao S."/>
            <person name="Lieberman T.D."/>
            <person name="Swanson P.K."/>
            <person name="Smith M."/>
            <person name="Roesemann S."/>
            <person name="Alexander J.E."/>
            <person name="Rich S.A."/>
            <person name="Livny J."/>
            <person name="Vlamakis H."/>
            <person name="Clish C."/>
            <person name="Bullock K."/>
            <person name="Deik A."/>
            <person name="Scott J."/>
            <person name="Pierce K.A."/>
            <person name="Xavier R.J."/>
            <person name="Alm E.J."/>
        </authorList>
    </citation>
    <scope>NUCLEOTIDE SEQUENCE [LARGE SCALE GENOMIC DNA]</scope>
    <source>
        <strain evidence="1 2">BIOML-A41</strain>
    </source>
</reference>
<organism evidence="1 2">
    <name type="scientific">Parabacteroides distasonis</name>
    <dbReference type="NCBI Taxonomy" id="823"/>
    <lineage>
        <taxon>Bacteria</taxon>
        <taxon>Pseudomonadati</taxon>
        <taxon>Bacteroidota</taxon>
        <taxon>Bacteroidia</taxon>
        <taxon>Bacteroidales</taxon>
        <taxon>Tannerellaceae</taxon>
        <taxon>Parabacteroides</taxon>
    </lineage>
</organism>
<accession>A0A7K0GNU3</accession>
<comment type="caution">
    <text evidence="1">The sequence shown here is derived from an EMBL/GenBank/DDBJ whole genome shotgun (WGS) entry which is preliminary data.</text>
</comment>
<dbReference type="AlphaFoldDB" id="A0A7K0GNU3"/>
<evidence type="ECO:0000313" key="2">
    <source>
        <dbReference type="Proteomes" id="UP000463337"/>
    </source>
</evidence>
<protein>
    <submittedName>
        <fullName evidence="1">Uncharacterized protein</fullName>
    </submittedName>
</protein>
<gene>
    <name evidence="1" type="ORF">GKD59_23085</name>
</gene>
<evidence type="ECO:0000313" key="1">
    <source>
        <dbReference type="EMBL" id="MRY60712.1"/>
    </source>
</evidence>